<keyword evidence="2" id="KW-1185">Reference proteome</keyword>
<dbReference type="AlphaFoldDB" id="A0AAW0KEZ5"/>
<evidence type="ECO:0000313" key="1">
    <source>
        <dbReference type="EMBL" id="KAK7837622.1"/>
    </source>
</evidence>
<accession>A0AAW0KEZ5</accession>
<evidence type="ECO:0000313" key="2">
    <source>
        <dbReference type="Proteomes" id="UP000237347"/>
    </source>
</evidence>
<sequence length="73" mass="8209">MVSFLFLLQSHSFQHKTPIPISLFFTLRTLCTNQQHDFCTIPTQPNSPSPSHSLVRNPPVVGKKGKSLLSVLY</sequence>
<proteinExistence type="predicted"/>
<reference evidence="1 2" key="1">
    <citation type="journal article" date="2018" name="Sci. Data">
        <title>The draft genome sequence of cork oak.</title>
        <authorList>
            <person name="Ramos A.M."/>
            <person name="Usie A."/>
            <person name="Barbosa P."/>
            <person name="Barros P.M."/>
            <person name="Capote T."/>
            <person name="Chaves I."/>
            <person name="Simoes F."/>
            <person name="Abreu I."/>
            <person name="Carrasquinho I."/>
            <person name="Faro C."/>
            <person name="Guimaraes J.B."/>
            <person name="Mendonca D."/>
            <person name="Nobrega F."/>
            <person name="Rodrigues L."/>
            <person name="Saibo N.J.M."/>
            <person name="Varela M.C."/>
            <person name="Egas C."/>
            <person name="Matos J."/>
            <person name="Miguel C.M."/>
            <person name="Oliveira M.M."/>
            <person name="Ricardo C.P."/>
            <person name="Goncalves S."/>
        </authorList>
    </citation>
    <scope>NUCLEOTIDE SEQUENCE [LARGE SCALE GENOMIC DNA]</scope>
    <source>
        <strain evidence="2">cv. HL8</strain>
    </source>
</reference>
<dbReference type="Proteomes" id="UP000237347">
    <property type="component" value="Unassembled WGS sequence"/>
</dbReference>
<dbReference type="EMBL" id="PKMF04000325">
    <property type="protein sequence ID" value="KAK7837622.1"/>
    <property type="molecule type" value="Genomic_DNA"/>
</dbReference>
<organism evidence="1 2">
    <name type="scientific">Quercus suber</name>
    <name type="common">Cork oak</name>
    <dbReference type="NCBI Taxonomy" id="58331"/>
    <lineage>
        <taxon>Eukaryota</taxon>
        <taxon>Viridiplantae</taxon>
        <taxon>Streptophyta</taxon>
        <taxon>Embryophyta</taxon>
        <taxon>Tracheophyta</taxon>
        <taxon>Spermatophyta</taxon>
        <taxon>Magnoliopsida</taxon>
        <taxon>eudicotyledons</taxon>
        <taxon>Gunneridae</taxon>
        <taxon>Pentapetalae</taxon>
        <taxon>rosids</taxon>
        <taxon>fabids</taxon>
        <taxon>Fagales</taxon>
        <taxon>Fagaceae</taxon>
        <taxon>Quercus</taxon>
    </lineage>
</organism>
<protein>
    <submittedName>
        <fullName evidence="1">Uncharacterized protein</fullName>
    </submittedName>
</protein>
<gene>
    <name evidence="1" type="ORF">CFP56_021038</name>
</gene>
<comment type="caution">
    <text evidence="1">The sequence shown here is derived from an EMBL/GenBank/DDBJ whole genome shotgun (WGS) entry which is preliminary data.</text>
</comment>
<name>A0AAW0KEZ5_QUESU</name>